<feature type="transmembrane region" description="Helical" evidence="6">
    <location>
        <begin position="12"/>
        <end position="39"/>
    </location>
</feature>
<dbReference type="PANTHER" id="PTHR23513">
    <property type="entry name" value="INTEGRAL MEMBRANE EFFLUX PROTEIN-RELATED"/>
    <property type="match status" value="1"/>
</dbReference>
<evidence type="ECO:0000256" key="4">
    <source>
        <dbReference type="ARBA" id="ARBA00022989"/>
    </source>
</evidence>
<evidence type="ECO:0000256" key="1">
    <source>
        <dbReference type="ARBA" id="ARBA00004651"/>
    </source>
</evidence>
<feature type="transmembrane region" description="Helical" evidence="6">
    <location>
        <begin position="284"/>
        <end position="305"/>
    </location>
</feature>
<organism evidence="8 9">
    <name type="scientific">Paratractidigestivibacter faecalis</name>
    <dbReference type="NCBI Taxonomy" id="2292441"/>
    <lineage>
        <taxon>Bacteria</taxon>
        <taxon>Bacillati</taxon>
        <taxon>Actinomycetota</taxon>
        <taxon>Coriobacteriia</taxon>
        <taxon>Coriobacteriales</taxon>
        <taxon>Atopobiaceae</taxon>
        <taxon>Paratractidigestivibacter</taxon>
    </lineage>
</organism>
<proteinExistence type="predicted"/>
<accession>A0ABV1IHB3</accession>
<dbReference type="RefSeq" id="WP_349182954.1">
    <property type="nucleotide sequence ID" value="NZ_JBBNGS010000015.1"/>
</dbReference>
<feature type="transmembrane region" description="Helical" evidence="6">
    <location>
        <begin position="352"/>
        <end position="369"/>
    </location>
</feature>
<evidence type="ECO:0000313" key="9">
    <source>
        <dbReference type="Proteomes" id="UP001478817"/>
    </source>
</evidence>
<evidence type="ECO:0000313" key="8">
    <source>
        <dbReference type="EMBL" id="MEQ2638292.1"/>
    </source>
</evidence>
<feature type="transmembrane region" description="Helical" evidence="6">
    <location>
        <begin position="45"/>
        <end position="63"/>
    </location>
</feature>
<dbReference type="Proteomes" id="UP001478817">
    <property type="component" value="Unassembled WGS sequence"/>
</dbReference>
<dbReference type="InterPro" id="IPR036259">
    <property type="entry name" value="MFS_trans_sf"/>
</dbReference>
<gene>
    <name evidence="8" type="ORF">AAAT05_08060</name>
</gene>
<keyword evidence="9" id="KW-1185">Reference proteome</keyword>
<reference evidence="8 9" key="1">
    <citation type="submission" date="2024-04" db="EMBL/GenBank/DDBJ databases">
        <title>Human intestinal bacterial collection.</title>
        <authorList>
            <person name="Pauvert C."/>
            <person name="Hitch T.C.A."/>
            <person name="Clavel T."/>
        </authorList>
    </citation>
    <scope>NUCLEOTIDE SEQUENCE [LARGE SCALE GENOMIC DNA]</scope>
    <source>
        <strain evidence="8 9">CLA-AA-H197</strain>
    </source>
</reference>
<evidence type="ECO:0000259" key="7">
    <source>
        <dbReference type="PROSITE" id="PS50850"/>
    </source>
</evidence>
<feature type="domain" description="Major facilitator superfamily (MFS) profile" evidence="7">
    <location>
        <begin position="221"/>
        <end position="399"/>
    </location>
</feature>
<comment type="caution">
    <text evidence="8">The sequence shown here is derived from an EMBL/GenBank/DDBJ whole genome shotgun (WGS) entry which is preliminary data.</text>
</comment>
<dbReference type="PROSITE" id="PS50850">
    <property type="entry name" value="MFS"/>
    <property type="match status" value="1"/>
</dbReference>
<evidence type="ECO:0000256" key="5">
    <source>
        <dbReference type="ARBA" id="ARBA00023136"/>
    </source>
</evidence>
<comment type="subcellular location">
    <subcellularLocation>
        <location evidence="1">Cell membrane</location>
        <topology evidence="1">Multi-pass membrane protein</topology>
    </subcellularLocation>
</comment>
<dbReference type="SUPFAM" id="SSF103473">
    <property type="entry name" value="MFS general substrate transporter"/>
    <property type="match status" value="1"/>
</dbReference>
<feature type="transmembrane region" description="Helical" evidence="6">
    <location>
        <begin position="311"/>
        <end position="331"/>
    </location>
</feature>
<dbReference type="EMBL" id="JBBNGS010000015">
    <property type="protein sequence ID" value="MEQ2638292.1"/>
    <property type="molecule type" value="Genomic_DNA"/>
</dbReference>
<feature type="transmembrane region" description="Helical" evidence="6">
    <location>
        <begin position="375"/>
        <end position="395"/>
    </location>
</feature>
<dbReference type="CDD" id="cd06173">
    <property type="entry name" value="MFS_MefA_like"/>
    <property type="match status" value="1"/>
</dbReference>
<sequence length="399" mass="40971">MNLLNTPERRVVAANFLLQLGFQSTYFVGVIGCATYVLGAGAFEVSALVFCLNLALIVGNFCSGAVVDAVGPRKALAVTLAAMAACGVLGLLAPVSYPQLYVLAVANGLLFGTGTTAIDAYPRFLADDGGSLLRMNSLNNTATSVAVILGPALGGVITGTFTNQAVFSLLALAPLPAIALVLATREARPVGAAAPGASSGEKDGLMATLSEGVHVTARNVDLRLIFLMGFMGFFAYGAFDSLESLFYRDVLQVGTQWMGWLSAIAGIGGTVGSLLVMRVPQRHVSMGLLSAALLVTGVGSCVYVGTGNVWVAAFGQAVCGIGFGSMGPVRATLTQERCDPSHVGRVMATMRVGLNGAGVVPLLVAPFLADAFGVQAVLFGASLATVAIALAFWAISRRR</sequence>
<keyword evidence="3 6" id="KW-0812">Transmembrane</keyword>
<evidence type="ECO:0000256" key="3">
    <source>
        <dbReference type="ARBA" id="ARBA00022692"/>
    </source>
</evidence>
<evidence type="ECO:0000256" key="2">
    <source>
        <dbReference type="ARBA" id="ARBA00022475"/>
    </source>
</evidence>
<feature type="transmembrane region" description="Helical" evidence="6">
    <location>
        <begin position="142"/>
        <end position="159"/>
    </location>
</feature>
<keyword evidence="4 6" id="KW-1133">Transmembrane helix</keyword>
<dbReference type="InterPro" id="IPR020846">
    <property type="entry name" value="MFS_dom"/>
</dbReference>
<feature type="transmembrane region" description="Helical" evidence="6">
    <location>
        <begin position="259"/>
        <end position="277"/>
    </location>
</feature>
<feature type="transmembrane region" description="Helical" evidence="6">
    <location>
        <begin position="100"/>
        <end position="121"/>
    </location>
</feature>
<feature type="transmembrane region" description="Helical" evidence="6">
    <location>
        <begin position="165"/>
        <end position="183"/>
    </location>
</feature>
<dbReference type="Pfam" id="PF07690">
    <property type="entry name" value="MFS_1"/>
    <property type="match status" value="1"/>
</dbReference>
<keyword evidence="2" id="KW-1003">Cell membrane</keyword>
<feature type="transmembrane region" description="Helical" evidence="6">
    <location>
        <begin position="220"/>
        <end position="239"/>
    </location>
</feature>
<dbReference type="InterPro" id="IPR011701">
    <property type="entry name" value="MFS"/>
</dbReference>
<dbReference type="Gene3D" id="1.20.1250.20">
    <property type="entry name" value="MFS general substrate transporter like domains"/>
    <property type="match status" value="1"/>
</dbReference>
<dbReference type="PANTHER" id="PTHR23513:SF6">
    <property type="entry name" value="MAJOR FACILITATOR SUPERFAMILY ASSOCIATED DOMAIN-CONTAINING PROTEIN"/>
    <property type="match status" value="1"/>
</dbReference>
<name>A0ABV1IHB3_9ACTN</name>
<keyword evidence="5 6" id="KW-0472">Membrane</keyword>
<protein>
    <submittedName>
        <fullName evidence="8">MFS transporter</fullName>
    </submittedName>
</protein>
<feature type="transmembrane region" description="Helical" evidence="6">
    <location>
        <begin position="75"/>
        <end position="94"/>
    </location>
</feature>
<evidence type="ECO:0000256" key="6">
    <source>
        <dbReference type="SAM" id="Phobius"/>
    </source>
</evidence>